<organism evidence="3 4">
    <name type="scientific">Qipengyuania benthica</name>
    <dbReference type="NCBI Taxonomy" id="3067651"/>
    <lineage>
        <taxon>Bacteria</taxon>
        <taxon>Pseudomonadati</taxon>
        <taxon>Pseudomonadota</taxon>
        <taxon>Alphaproteobacteria</taxon>
        <taxon>Sphingomonadales</taxon>
        <taxon>Erythrobacteraceae</taxon>
        <taxon>Qipengyuania</taxon>
    </lineage>
</organism>
<name>A0ABT9H6M9_9SPHN</name>
<evidence type="ECO:0000259" key="1">
    <source>
        <dbReference type="Pfam" id="PF00534"/>
    </source>
</evidence>
<evidence type="ECO:0000313" key="4">
    <source>
        <dbReference type="Proteomes" id="UP001235664"/>
    </source>
</evidence>
<keyword evidence="3" id="KW-0808">Transferase</keyword>
<accession>A0ABT9H6M9</accession>
<feature type="domain" description="Glycosyl transferase family 1" evidence="1">
    <location>
        <begin position="242"/>
        <end position="340"/>
    </location>
</feature>
<comment type="caution">
    <text evidence="3">The sequence shown here is derived from an EMBL/GenBank/DDBJ whole genome shotgun (WGS) entry which is preliminary data.</text>
</comment>
<dbReference type="InterPro" id="IPR028098">
    <property type="entry name" value="Glyco_trans_4-like_N"/>
</dbReference>
<dbReference type="PANTHER" id="PTHR45947:SF3">
    <property type="entry name" value="SULFOQUINOVOSYL TRANSFERASE SQD2"/>
    <property type="match status" value="1"/>
</dbReference>
<gene>
    <name evidence="3" type="ORF">Q9K01_02665</name>
</gene>
<dbReference type="GO" id="GO:0016757">
    <property type="term" value="F:glycosyltransferase activity"/>
    <property type="evidence" value="ECO:0007669"/>
    <property type="project" value="UniProtKB-KW"/>
</dbReference>
<keyword evidence="4" id="KW-1185">Reference proteome</keyword>
<dbReference type="SUPFAM" id="SSF53756">
    <property type="entry name" value="UDP-Glycosyltransferase/glycogen phosphorylase"/>
    <property type="match status" value="1"/>
</dbReference>
<dbReference type="Pfam" id="PF13439">
    <property type="entry name" value="Glyco_transf_4"/>
    <property type="match status" value="1"/>
</dbReference>
<evidence type="ECO:0000313" key="3">
    <source>
        <dbReference type="EMBL" id="MDP4538525.1"/>
    </source>
</evidence>
<proteinExistence type="predicted"/>
<keyword evidence="3" id="KW-0328">Glycosyltransferase</keyword>
<feature type="domain" description="Glycosyltransferase subfamily 4-like N-terminal" evidence="2">
    <location>
        <begin position="16"/>
        <end position="183"/>
    </location>
</feature>
<dbReference type="PANTHER" id="PTHR45947">
    <property type="entry name" value="SULFOQUINOVOSYL TRANSFERASE SQD2"/>
    <property type="match status" value="1"/>
</dbReference>
<dbReference type="RefSeq" id="WP_305928656.1">
    <property type="nucleotide sequence ID" value="NZ_JAVAIL010000001.1"/>
</dbReference>
<dbReference type="Pfam" id="PF00534">
    <property type="entry name" value="Glycos_transf_1"/>
    <property type="match status" value="1"/>
</dbReference>
<evidence type="ECO:0000259" key="2">
    <source>
        <dbReference type="Pfam" id="PF13439"/>
    </source>
</evidence>
<dbReference type="EMBL" id="JAVAIL010000001">
    <property type="protein sequence ID" value="MDP4538525.1"/>
    <property type="molecule type" value="Genomic_DNA"/>
</dbReference>
<dbReference type="Gene3D" id="3.40.50.2000">
    <property type="entry name" value="Glycogen Phosphorylase B"/>
    <property type="match status" value="2"/>
</dbReference>
<dbReference type="EC" id="2.4.-.-" evidence="3"/>
<protein>
    <submittedName>
        <fullName evidence="3">Glycosyltransferase family 4 protein</fullName>
        <ecNumber evidence="3">2.4.-.-</ecNumber>
    </submittedName>
</protein>
<reference evidence="3 4" key="1">
    <citation type="submission" date="2023-08" db="EMBL/GenBank/DDBJ databases">
        <title>genomic of DY56.</title>
        <authorList>
            <person name="Wang Y."/>
        </authorList>
    </citation>
    <scope>NUCLEOTIDE SEQUENCE [LARGE SCALE GENOMIC DNA]</scope>
    <source>
        <strain evidence="3 4">DY56-A-20</strain>
    </source>
</reference>
<dbReference type="InterPro" id="IPR001296">
    <property type="entry name" value="Glyco_trans_1"/>
</dbReference>
<dbReference type="Proteomes" id="UP001235664">
    <property type="component" value="Unassembled WGS sequence"/>
</dbReference>
<dbReference type="InterPro" id="IPR050194">
    <property type="entry name" value="Glycosyltransferase_grp1"/>
</dbReference>
<dbReference type="CDD" id="cd03801">
    <property type="entry name" value="GT4_PimA-like"/>
    <property type="match status" value="1"/>
</dbReference>
<sequence length="368" mass="38931">MKAAYPLHILMTADAVGGVWQYALTLASELADCGHRITLAVLGPAVSVEQREQAAVISGLSLLETGLALDWLADGPEPVEQAACELADLARRRGVDLVHCNSPAVMAAAPFPVPIVAVAHGCVATWWRAARDEPLDPQFDWHARMMRAGLRAADAVVAPSDSFGQTLRETYGLSQVPIVVHNGRAPLGTGDRMHQLDAALTVGRLWDPVKNARVLDRAAAQIEGAFLAAGTLRGPHGEEYAPQNLQCLGYQSEAALARLLDLKPVFVSAASFEPFGLAVLEAASAGCALVLSDIPTFRELWEGAALFVDSEDSAGFAAAIASLMNDRERRNAVGAAARERSAHYTPAASAERMIAIYQAALAAQEVAA</sequence>